<reference evidence="2" key="1">
    <citation type="submission" date="2021-01" db="EMBL/GenBank/DDBJ databases">
        <authorList>
            <person name="Corre E."/>
            <person name="Pelletier E."/>
            <person name="Niang G."/>
            <person name="Scheremetjew M."/>
            <person name="Finn R."/>
            <person name="Kale V."/>
            <person name="Holt S."/>
            <person name="Cochrane G."/>
            <person name="Meng A."/>
            <person name="Brown T."/>
            <person name="Cohen L."/>
        </authorList>
    </citation>
    <scope>NUCLEOTIDE SEQUENCE</scope>
    <source>
        <strain evidence="2">CCMP1756</strain>
    </source>
</reference>
<dbReference type="Proteomes" id="UP000789595">
    <property type="component" value="Unassembled WGS sequence"/>
</dbReference>
<dbReference type="AlphaFoldDB" id="A0A7S3ZUH7"/>
<dbReference type="EMBL" id="CAKKNE010000005">
    <property type="protein sequence ID" value="CAH0377644.1"/>
    <property type="molecule type" value="Genomic_DNA"/>
</dbReference>
<protein>
    <submittedName>
        <fullName evidence="2">Uncharacterized protein</fullName>
    </submittedName>
</protein>
<reference evidence="3" key="2">
    <citation type="submission" date="2021-11" db="EMBL/GenBank/DDBJ databases">
        <authorList>
            <consortium name="Genoscope - CEA"/>
            <person name="William W."/>
        </authorList>
    </citation>
    <scope>NUCLEOTIDE SEQUENCE</scope>
</reference>
<evidence type="ECO:0000313" key="3">
    <source>
        <dbReference type="EMBL" id="CAH0377644.1"/>
    </source>
</evidence>
<organism evidence="2">
    <name type="scientific">Pelagomonas calceolata</name>
    <dbReference type="NCBI Taxonomy" id="35677"/>
    <lineage>
        <taxon>Eukaryota</taxon>
        <taxon>Sar</taxon>
        <taxon>Stramenopiles</taxon>
        <taxon>Ochrophyta</taxon>
        <taxon>Pelagophyceae</taxon>
        <taxon>Pelagomonadales</taxon>
        <taxon>Pelagomonadaceae</taxon>
        <taxon>Pelagomonas</taxon>
    </lineage>
</organism>
<evidence type="ECO:0000313" key="2">
    <source>
        <dbReference type="EMBL" id="CAE0694223.1"/>
    </source>
</evidence>
<feature type="compositionally biased region" description="Polar residues" evidence="1">
    <location>
        <begin position="59"/>
        <end position="72"/>
    </location>
</feature>
<keyword evidence="4" id="KW-1185">Reference proteome</keyword>
<accession>A0A7S3ZUH7</accession>
<evidence type="ECO:0000256" key="1">
    <source>
        <dbReference type="SAM" id="MobiDB-lite"/>
    </source>
</evidence>
<feature type="region of interest" description="Disordered" evidence="1">
    <location>
        <begin position="1"/>
        <end position="130"/>
    </location>
</feature>
<dbReference type="EMBL" id="HBIW01011292">
    <property type="protein sequence ID" value="CAE0694223.1"/>
    <property type="molecule type" value="Transcribed_RNA"/>
</dbReference>
<evidence type="ECO:0000313" key="4">
    <source>
        <dbReference type="Proteomes" id="UP000789595"/>
    </source>
</evidence>
<dbReference type="OrthoDB" id="67171at2759"/>
<proteinExistence type="predicted"/>
<name>A0A7S3ZUH7_9STRA</name>
<sequence length="379" mass="41124">MSSAANALEIPDSSDDEAARPQWQPLRLKPGDTATGKADAPLPISDSDDSQDDEPTARARQNLQNALKQPTQQDDDAPASKRQRTDDAPVDLTLDSGDDEAARPGSPDTDGSPTARAFWPRIPEKGDAPALAAGTVGGLYHVGMRQGCGADKTGARSLSERDYVETLGRIRAEVAFDMRRGTWKSKCQKKKGGPCGGHPEWSCNCPKDSRVEAVHARAGVAYEWLGGPITKNGGHNLGGSEVSAYPGREYPFLKNSREIMRAMFDPRNTAGRPCLDGTKKKTVRVRYDPDAHAALKRVAAVSKTKRVVLICVEDNLSDCHVETLIEVMLEQRLIDAATALEPTLMRPGAGWTTCACARHLDWNAELRRVKAARYATRGK</sequence>
<gene>
    <name evidence="2" type="ORF">PCAL00307_LOCUS9659</name>
    <name evidence="3" type="ORF">PECAL_5P21820</name>
</gene>